<dbReference type="CDD" id="cd01949">
    <property type="entry name" value="GGDEF"/>
    <property type="match status" value="1"/>
</dbReference>
<dbReference type="GO" id="GO:1902201">
    <property type="term" value="P:negative regulation of bacterial-type flagellum-dependent cell motility"/>
    <property type="evidence" value="ECO:0007669"/>
    <property type="project" value="TreeGrafter"/>
</dbReference>
<dbReference type="SUPFAM" id="SSF52172">
    <property type="entry name" value="CheY-like"/>
    <property type="match status" value="2"/>
</dbReference>
<feature type="modified residue" description="4-aspartylphosphate" evidence="4">
    <location>
        <position position="188"/>
    </location>
</feature>
<sequence length="429" mass="47442">MTALLPIDPSAPLPQRVLLVENSRAYVQALAQAIEQQLELPVEVASTLAEARALLQRHDDWFLAITGLVLADCDRNTVVDAFLERGLATVVVTGVYDEDLRARLMRRRVIDFVLKSTPGSLDYIVWLVKRLERNRRISALVVDDSPSARLHAAGLLETFGYRVLQAAGGEAALHALERDPTIRLALVDQEMPGMQGVELTRRLRALRARDRVAVIGVSGRDDPDLVARFLKSGANDFLRKPYSREEFFCRVSQNVDQLELIGSLQDLATRDFLTGLPNRRHFLEQAERLVPQMRAARRPLAMAILDIDHFKRINDGCGHEAGDHALRAAAGALSGHVRSDDLVARFGGEEFCLLVPDLDEEAMQAYFETLRARIEAMCVQTPGGEVRMTVSIGVRMAAADDSLHCLLADADRRLYLAKAGGRNQVVAAG</sequence>
<comment type="catalytic activity">
    <reaction evidence="3">
        <text>2 GTP = 3',3'-c-di-GMP + 2 diphosphate</text>
        <dbReference type="Rhea" id="RHEA:24898"/>
        <dbReference type="ChEBI" id="CHEBI:33019"/>
        <dbReference type="ChEBI" id="CHEBI:37565"/>
        <dbReference type="ChEBI" id="CHEBI:58805"/>
        <dbReference type="EC" id="2.7.7.65"/>
    </reaction>
</comment>
<dbReference type="InterPro" id="IPR050469">
    <property type="entry name" value="Diguanylate_Cyclase"/>
</dbReference>
<dbReference type="PROSITE" id="PS50887">
    <property type="entry name" value="GGDEF"/>
    <property type="match status" value="1"/>
</dbReference>
<dbReference type="AlphaFoldDB" id="A0A290XHL4"/>
<dbReference type="PANTHER" id="PTHR45138">
    <property type="entry name" value="REGULATORY COMPONENTS OF SENSORY TRANSDUCTION SYSTEM"/>
    <property type="match status" value="1"/>
</dbReference>
<gene>
    <name evidence="7" type="ORF">CNR27_14185</name>
</gene>
<dbReference type="Gene3D" id="3.40.50.2300">
    <property type="match status" value="2"/>
</dbReference>
<feature type="domain" description="Response regulatory" evidence="5">
    <location>
        <begin position="16"/>
        <end position="130"/>
    </location>
</feature>
<dbReference type="InterPro" id="IPR029787">
    <property type="entry name" value="Nucleotide_cyclase"/>
</dbReference>
<dbReference type="EC" id="2.7.7.65" evidence="2"/>
<dbReference type="NCBIfam" id="TIGR00254">
    <property type="entry name" value="GGDEF"/>
    <property type="match status" value="1"/>
</dbReference>
<dbReference type="GO" id="GO:0052621">
    <property type="term" value="F:diguanylate cyclase activity"/>
    <property type="evidence" value="ECO:0007669"/>
    <property type="project" value="UniProtKB-EC"/>
</dbReference>
<accession>A0A290XHL4</accession>
<protein>
    <recommendedName>
        <fullName evidence="2">diguanylate cyclase</fullName>
        <ecNumber evidence="2">2.7.7.65</ecNumber>
    </recommendedName>
</protein>
<dbReference type="SMART" id="SM00448">
    <property type="entry name" value="REC"/>
    <property type="match status" value="2"/>
</dbReference>
<reference evidence="8" key="1">
    <citation type="submission" date="2017-09" db="EMBL/GenBank/DDBJ databases">
        <title>Luteimonas liuhanmingii sp.nov., isolated from the intestinal contents of Tibetan Plateau Pika in Yushu, Qinghai Province, China.</title>
        <authorList>
            <person name="Gui Z."/>
        </authorList>
    </citation>
    <scope>NUCLEOTIDE SEQUENCE [LARGE SCALE GENOMIC DNA]</scope>
    <source>
        <strain evidence="8">100111</strain>
    </source>
</reference>
<feature type="domain" description="GGDEF" evidence="6">
    <location>
        <begin position="298"/>
        <end position="429"/>
    </location>
</feature>
<comment type="caution">
    <text evidence="4">Lacks conserved residue(s) required for the propagation of feature annotation.</text>
</comment>
<evidence type="ECO:0000256" key="1">
    <source>
        <dbReference type="ARBA" id="ARBA00001946"/>
    </source>
</evidence>
<dbReference type="PROSITE" id="PS50110">
    <property type="entry name" value="RESPONSE_REGULATORY"/>
    <property type="match status" value="2"/>
</dbReference>
<comment type="cofactor">
    <cofactor evidence="1">
        <name>Mg(2+)</name>
        <dbReference type="ChEBI" id="CHEBI:18420"/>
    </cofactor>
</comment>
<evidence type="ECO:0000256" key="4">
    <source>
        <dbReference type="PROSITE-ProRule" id="PRU00169"/>
    </source>
</evidence>
<dbReference type="Gene3D" id="3.30.70.270">
    <property type="match status" value="1"/>
</dbReference>
<evidence type="ECO:0000313" key="8">
    <source>
        <dbReference type="Proteomes" id="UP000218968"/>
    </source>
</evidence>
<dbReference type="GO" id="GO:0005886">
    <property type="term" value="C:plasma membrane"/>
    <property type="evidence" value="ECO:0007669"/>
    <property type="project" value="TreeGrafter"/>
</dbReference>
<evidence type="ECO:0000259" key="6">
    <source>
        <dbReference type="PROSITE" id="PS50887"/>
    </source>
</evidence>
<dbReference type="EMBL" id="CP023406">
    <property type="protein sequence ID" value="ATD68436.1"/>
    <property type="molecule type" value="Genomic_DNA"/>
</dbReference>
<dbReference type="RefSeq" id="WP_096299785.1">
    <property type="nucleotide sequence ID" value="NZ_CP023406.1"/>
</dbReference>
<dbReference type="InterPro" id="IPR011006">
    <property type="entry name" value="CheY-like_superfamily"/>
</dbReference>
<dbReference type="KEGG" id="lum:CNR27_14185"/>
<evidence type="ECO:0000313" key="7">
    <source>
        <dbReference type="EMBL" id="ATD68436.1"/>
    </source>
</evidence>
<evidence type="ECO:0000256" key="3">
    <source>
        <dbReference type="ARBA" id="ARBA00034247"/>
    </source>
</evidence>
<name>A0A290XHL4_9GAMM</name>
<dbReference type="PANTHER" id="PTHR45138:SF9">
    <property type="entry name" value="DIGUANYLATE CYCLASE DGCM-RELATED"/>
    <property type="match status" value="1"/>
</dbReference>
<dbReference type="Pfam" id="PF00990">
    <property type="entry name" value="GGDEF"/>
    <property type="match status" value="1"/>
</dbReference>
<dbReference type="InterPro" id="IPR043128">
    <property type="entry name" value="Rev_trsase/Diguanyl_cyclase"/>
</dbReference>
<proteinExistence type="predicted"/>
<evidence type="ECO:0000256" key="2">
    <source>
        <dbReference type="ARBA" id="ARBA00012528"/>
    </source>
</evidence>
<dbReference type="InterPro" id="IPR000160">
    <property type="entry name" value="GGDEF_dom"/>
</dbReference>
<keyword evidence="4" id="KW-0597">Phosphoprotein</keyword>
<feature type="domain" description="Response regulatory" evidence="5">
    <location>
        <begin position="138"/>
        <end position="255"/>
    </location>
</feature>
<dbReference type="GO" id="GO:0000160">
    <property type="term" value="P:phosphorelay signal transduction system"/>
    <property type="evidence" value="ECO:0007669"/>
    <property type="project" value="InterPro"/>
</dbReference>
<dbReference type="GO" id="GO:0043709">
    <property type="term" value="P:cell adhesion involved in single-species biofilm formation"/>
    <property type="evidence" value="ECO:0007669"/>
    <property type="project" value="TreeGrafter"/>
</dbReference>
<organism evidence="7 8">
    <name type="scientific">Luteimonas chenhongjianii</name>
    <dbReference type="NCBI Taxonomy" id="2006110"/>
    <lineage>
        <taxon>Bacteria</taxon>
        <taxon>Pseudomonadati</taxon>
        <taxon>Pseudomonadota</taxon>
        <taxon>Gammaproteobacteria</taxon>
        <taxon>Lysobacterales</taxon>
        <taxon>Lysobacteraceae</taxon>
        <taxon>Luteimonas</taxon>
    </lineage>
</organism>
<evidence type="ECO:0000259" key="5">
    <source>
        <dbReference type="PROSITE" id="PS50110"/>
    </source>
</evidence>
<dbReference type="FunFam" id="3.30.70.270:FF:000001">
    <property type="entry name" value="Diguanylate cyclase domain protein"/>
    <property type="match status" value="1"/>
</dbReference>
<dbReference type="SMART" id="SM00267">
    <property type="entry name" value="GGDEF"/>
    <property type="match status" value="1"/>
</dbReference>
<dbReference type="Pfam" id="PF00072">
    <property type="entry name" value="Response_reg"/>
    <property type="match status" value="1"/>
</dbReference>
<dbReference type="OrthoDB" id="9803824at2"/>
<dbReference type="InterPro" id="IPR001789">
    <property type="entry name" value="Sig_transdc_resp-reg_receiver"/>
</dbReference>
<dbReference type="Proteomes" id="UP000218968">
    <property type="component" value="Chromosome"/>
</dbReference>
<keyword evidence="8" id="KW-1185">Reference proteome</keyword>
<dbReference type="SUPFAM" id="SSF55073">
    <property type="entry name" value="Nucleotide cyclase"/>
    <property type="match status" value="1"/>
</dbReference>